<feature type="compositionally biased region" description="Acidic residues" evidence="1">
    <location>
        <begin position="43"/>
        <end position="56"/>
    </location>
</feature>
<feature type="region of interest" description="Disordered" evidence="1">
    <location>
        <begin position="39"/>
        <end position="70"/>
    </location>
</feature>
<evidence type="ECO:0000313" key="3">
    <source>
        <dbReference type="Proteomes" id="UP001221757"/>
    </source>
</evidence>
<name>A0AAD7CUN2_MYCRO</name>
<reference evidence="2" key="1">
    <citation type="submission" date="2023-03" db="EMBL/GenBank/DDBJ databases">
        <title>Massive genome expansion in bonnet fungi (Mycena s.s.) driven by repeated elements and novel gene families across ecological guilds.</title>
        <authorList>
            <consortium name="Lawrence Berkeley National Laboratory"/>
            <person name="Harder C.B."/>
            <person name="Miyauchi S."/>
            <person name="Viragh M."/>
            <person name="Kuo A."/>
            <person name="Thoen E."/>
            <person name="Andreopoulos B."/>
            <person name="Lu D."/>
            <person name="Skrede I."/>
            <person name="Drula E."/>
            <person name="Henrissat B."/>
            <person name="Morin E."/>
            <person name="Kohler A."/>
            <person name="Barry K."/>
            <person name="LaButti K."/>
            <person name="Morin E."/>
            <person name="Salamov A."/>
            <person name="Lipzen A."/>
            <person name="Mereny Z."/>
            <person name="Hegedus B."/>
            <person name="Baldrian P."/>
            <person name="Stursova M."/>
            <person name="Weitz H."/>
            <person name="Taylor A."/>
            <person name="Grigoriev I.V."/>
            <person name="Nagy L.G."/>
            <person name="Martin F."/>
            <person name="Kauserud H."/>
        </authorList>
    </citation>
    <scope>NUCLEOTIDE SEQUENCE</scope>
    <source>
        <strain evidence="2">CBHHK067</strain>
    </source>
</reference>
<accession>A0AAD7CUN2</accession>
<organism evidence="2 3">
    <name type="scientific">Mycena rosella</name>
    <name type="common">Pink bonnet</name>
    <name type="synonym">Agaricus rosellus</name>
    <dbReference type="NCBI Taxonomy" id="1033263"/>
    <lineage>
        <taxon>Eukaryota</taxon>
        <taxon>Fungi</taxon>
        <taxon>Dikarya</taxon>
        <taxon>Basidiomycota</taxon>
        <taxon>Agaricomycotina</taxon>
        <taxon>Agaricomycetes</taxon>
        <taxon>Agaricomycetidae</taxon>
        <taxon>Agaricales</taxon>
        <taxon>Marasmiineae</taxon>
        <taxon>Mycenaceae</taxon>
        <taxon>Mycena</taxon>
    </lineage>
</organism>
<comment type="caution">
    <text evidence="2">The sequence shown here is derived from an EMBL/GenBank/DDBJ whole genome shotgun (WGS) entry which is preliminary data.</text>
</comment>
<feature type="region of interest" description="Disordered" evidence="1">
    <location>
        <begin position="425"/>
        <end position="450"/>
    </location>
</feature>
<dbReference type="Proteomes" id="UP001221757">
    <property type="component" value="Unassembled WGS sequence"/>
</dbReference>
<evidence type="ECO:0000256" key="1">
    <source>
        <dbReference type="SAM" id="MobiDB-lite"/>
    </source>
</evidence>
<dbReference type="EMBL" id="JARKIE010000264">
    <property type="protein sequence ID" value="KAJ7659999.1"/>
    <property type="molecule type" value="Genomic_DNA"/>
</dbReference>
<keyword evidence="3" id="KW-1185">Reference proteome</keyword>
<protein>
    <submittedName>
        <fullName evidence="2">Uncharacterized protein</fullName>
    </submittedName>
</protein>
<proteinExistence type="predicted"/>
<feature type="region of interest" description="Disordered" evidence="1">
    <location>
        <begin position="361"/>
        <end position="390"/>
    </location>
</feature>
<dbReference type="AlphaFoldDB" id="A0AAD7CUN2"/>
<gene>
    <name evidence="2" type="ORF">B0H17DRAFT_1145131</name>
</gene>
<evidence type="ECO:0000313" key="2">
    <source>
        <dbReference type="EMBL" id="KAJ7659999.1"/>
    </source>
</evidence>
<sequence>MGKFIIYGLRDGVSRRKMGYPSMRHKLLFQLGQNFAPPTEPPFGEEIDEGDPESLETTEGKEQKGFDKKRHRRPEMMGLMRRHCHMFEVAQSGIPPPPTSGFPAFLLSIPRDLLLNPLLWDSLARWLLERLAKSWKFFTKNQGTRSPTIYVRVRIMLTLRPTMLQNPSQSTLISGEQETIITLVACRAAAQTGFRVDHLVKDTPNPDTHSFQLRSWKNALSVHPPPSSRRHSATYLVIRRSLGSVRVPRNLAQWDEGVRQYQMIAYEEQLNVKRDSVVKAYKNFSDRQSSPIKAIFISDLRRAVRIPSHRRISFDRYTTTVSVIHRPGGSALDHDGSAWDKIYAATRIAMVNLPSTIVSAHTPSADPSPHSLLQKLPSSGSPGPDSYLASASTAAVTSDLDFRRNSSASHPYAFLDRGHHLPGLVVASDGSETSLSGRMHSGDGSSVRTHQALRRASHTLGAPQPPRWIPQNSAGRVKEMICVHSPLESARTTVQPKSSLGVALPLKGLCAHTRSLGSAYNRRVFASRQLEHEYAYLTCRVRINARECAARCARAACGAMTAAARPAPHAVRDDGLERSFTPEPYDGVRVKKYASVYKWAGGVYAGQRKDLMYSKREKATGTYLVKGARRPSRELVHKGGGVVETVAPTAEDTGGRAPLLETVGGKGVPVIVFAAFAFWLSKNRDTDMDELGERPENIFLEILVGFGLQQGTKPCLEAVATDFRGKGRQESQMYQIFPEKLIA</sequence>